<evidence type="ECO:0000256" key="1">
    <source>
        <dbReference type="SAM" id="Phobius"/>
    </source>
</evidence>
<dbReference type="STRING" id="1071918.SAMN05421544_10346"/>
<evidence type="ECO:0000313" key="2">
    <source>
        <dbReference type="EMBL" id="SDE09831.1"/>
    </source>
</evidence>
<gene>
    <name evidence="2" type="ORF">SAMN05421544_10346</name>
</gene>
<keyword evidence="1" id="KW-0812">Transmembrane</keyword>
<evidence type="ECO:0008006" key="4">
    <source>
        <dbReference type="Google" id="ProtNLM"/>
    </source>
</evidence>
<keyword evidence="1" id="KW-0472">Membrane</keyword>
<accession>A0A1G7A507</accession>
<protein>
    <recommendedName>
        <fullName evidence="4">Histidine kinase</fullName>
    </recommendedName>
</protein>
<sequence length="52" mass="6087">MNNQNHNPQEKSNLKKWFARVGWLGLTFFTIKGLMWLAVFYFGAESIKSCFS</sequence>
<keyword evidence="3" id="KW-1185">Reference proteome</keyword>
<keyword evidence="1" id="KW-1133">Transmembrane helix</keyword>
<feature type="transmembrane region" description="Helical" evidence="1">
    <location>
        <begin position="21"/>
        <end position="44"/>
    </location>
</feature>
<reference evidence="2 3" key="1">
    <citation type="submission" date="2016-10" db="EMBL/GenBank/DDBJ databases">
        <authorList>
            <person name="de Groot N.N."/>
        </authorList>
    </citation>
    <scope>NUCLEOTIDE SEQUENCE [LARGE SCALE GENOMIC DNA]</scope>
    <source>
        <strain evidence="2 3">DSM 24015</strain>
    </source>
</reference>
<dbReference type="EMBL" id="FNAS01000003">
    <property type="protein sequence ID" value="SDE09831.1"/>
    <property type="molecule type" value="Genomic_DNA"/>
</dbReference>
<evidence type="ECO:0000313" key="3">
    <source>
        <dbReference type="Proteomes" id="UP000198517"/>
    </source>
</evidence>
<dbReference type="Proteomes" id="UP000198517">
    <property type="component" value="Unassembled WGS sequence"/>
</dbReference>
<proteinExistence type="predicted"/>
<dbReference type="AlphaFoldDB" id="A0A1G7A507"/>
<organism evidence="2 3">
    <name type="scientific">Riemerella columbipharyngis</name>
    <dbReference type="NCBI Taxonomy" id="1071918"/>
    <lineage>
        <taxon>Bacteria</taxon>
        <taxon>Pseudomonadati</taxon>
        <taxon>Bacteroidota</taxon>
        <taxon>Flavobacteriia</taxon>
        <taxon>Flavobacteriales</taxon>
        <taxon>Weeksellaceae</taxon>
        <taxon>Riemerella</taxon>
    </lineage>
</organism>
<dbReference type="RefSeq" id="WP_176763225.1">
    <property type="nucleotide sequence ID" value="NZ_FNAS01000003.1"/>
</dbReference>
<name>A0A1G7A507_9FLAO</name>